<feature type="compositionally biased region" description="Basic and acidic residues" evidence="1">
    <location>
        <begin position="49"/>
        <end position="61"/>
    </location>
</feature>
<keyword evidence="3" id="KW-1185">Reference proteome</keyword>
<evidence type="ECO:0000313" key="2">
    <source>
        <dbReference type="EMBL" id="CAH2329514.1"/>
    </source>
</evidence>
<dbReference type="AlphaFoldDB" id="A0AAD1TPB0"/>
<proteinExistence type="predicted"/>
<dbReference type="EMBL" id="OW240925">
    <property type="protein sequence ID" value="CAH2329514.1"/>
    <property type="molecule type" value="Genomic_DNA"/>
</dbReference>
<accession>A0AAD1TPB0</accession>
<gene>
    <name evidence="2" type="ORF">PECUL_23A057988</name>
</gene>
<reference evidence="2" key="1">
    <citation type="submission" date="2022-03" db="EMBL/GenBank/DDBJ databases">
        <authorList>
            <person name="Alioto T."/>
            <person name="Alioto T."/>
            <person name="Gomez Garrido J."/>
        </authorList>
    </citation>
    <scope>NUCLEOTIDE SEQUENCE</scope>
</reference>
<protein>
    <submittedName>
        <fullName evidence="2">Uncharacterized protein</fullName>
    </submittedName>
</protein>
<name>A0AAD1TPB0_PELCU</name>
<sequence>MAAGLTAVSMREIEPPPIWAAKLDVWRSCEKEKPNVRLVIVAYFRRSRQTAERKRSVEKQNDYTNAQKTTGVREKTGDRAKLPNEKCSVEEFEASVRKRTGKTVKGVWRRGMDGGSRESYL</sequence>
<organism evidence="2 3">
    <name type="scientific">Pelobates cultripes</name>
    <name type="common">Western spadefoot toad</name>
    <dbReference type="NCBI Taxonomy" id="61616"/>
    <lineage>
        <taxon>Eukaryota</taxon>
        <taxon>Metazoa</taxon>
        <taxon>Chordata</taxon>
        <taxon>Craniata</taxon>
        <taxon>Vertebrata</taxon>
        <taxon>Euteleostomi</taxon>
        <taxon>Amphibia</taxon>
        <taxon>Batrachia</taxon>
        <taxon>Anura</taxon>
        <taxon>Pelobatoidea</taxon>
        <taxon>Pelobatidae</taxon>
        <taxon>Pelobates</taxon>
    </lineage>
</organism>
<evidence type="ECO:0000256" key="1">
    <source>
        <dbReference type="SAM" id="MobiDB-lite"/>
    </source>
</evidence>
<feature type="region of interest" description="Disordered" evidence="1">
    <location>
        <begin position="49"/>
        <end position="83"/>
    </location>
</feature>
<dbReference type="Proteomes" id="UP001295444">
    <property type="component" value="Chromosome 14"/>
</dbReference>
<evidence type="ECO:0000313" key="3">
    <source>
        <dbReference type="Proteomes" id="UP001295444"/>
    </source>
</evidence>
<feature type="compositionally biased region" description="Basic and acidic residues" evidence="1">
    <location>
        <begin position="71"/>
        <end position="83"/>
    </location>
</feature>